<evidence type="ECO:0000259" key="4">
    <source>
        <dbReference type="Pfam" id="PF04101"/>
    </source>
</evidence>
<dbReference type="InterPro" id="IPR020023">
    <property type="entry name" value="PseG"/>
</dbReference>
<dbReference type="InterPro" id="IPR007235">
    <property type="entry name" value="Glyco_trans_28_C"/>
</dbReference>
<evidence type="ECO:0000256" key="2">
    <source>
        <dbReference type="PIRSR" id="PIRSR620023-1"/>
    </source>
</evidence>
<sequence length="359" mass="40725">MNVVIRTDASLEIGTGHVMRCLTLAKQLIREGVEVSFICRSFPGNSISFIQDQGFHVHTLPSLVNQNHWQWMRNFWNQDAQETKLIIKSLNKKTDLLIIDHYELDAKWESELRSGVEHIMVIDDLADRPHDCDLLLDQNYYFDMQNRYKGLIPDQCIQLLGPDYVLLRDEFLSIDVEKIDRDSNVNNILVFFGGTDPTGETLKTLQAVKDLSCSDIEYTVVVGVANPQKEQIEQICDQISNVTFYCQVNNMAELMVKADLAVGAGGTTSWERCFLALPSITVIVANNQTELSEAVAEKGAMYCLGTSTEVTAKDIGGKILELCNSPLKRNKMIRNCWEIVNPKYVKERLVIKNIMELQK</sequence>
<keyword evidence="6" id="KW-1185">Reference proteome</keyword>
<evidence type="ECO:0000313" key="5">
    <source>
        <dbReference type="EMBL" id="RUQ26568.1"/>
    </source>
</evidence>
<dbReference type="Gene3D" id="3.40.50.11190">
    <property type="match status" value="1"/>
</dbReference>
<comment type="caution">
    <text evidence="5">The sequence shown here is derived from an EMBL/GenBank/DDBJ whole genome shotgun (WGS) entry which is preliminary data.</text>
</comment>
<name>A0A3S0TXA4_9BACI</name>
<gene>
    <name evidence="5" type="primary">pseG</name>
    <name evidence="5" type="ORF">ELQ35_18485</name>
</gene>
<feature type="active site" description="Proton acceptor" evidence="2">
    <location>
        <position position="17"/>
    </location>
</feature>
<organism evidence="5 6">
    <name type="scientific">Peribacillus cavernae</name>
    <dbReference type="NCBI Taxonomy" id="1674310"/>
    <lineage>
        <taxon>Bacteria</taxon>
        <taxon>Bacillati</taxon>
        <taxon>Bacillota</taxon>
        <taxon>Bacilli</taxon>
        <taxon>Bacillales</taxon>
        <taxon>Bacillaceae</taxon>
        <taxon>Peribacillus</taxon>
    </lineage>
</organism>
<dbReference type="GO" id="GO:0016787">
    <property type="term" value="F:hydrolase activity"/>
    <property type="evidence" value="ECO:0007669"/>
    <property type="project" value="UniProtKB-KW"/>
</dbReference>
<dbReference type="SUPFAM" id="SSF53756">
    <property type="entry name" value="UDP-Glycosyltransferase/glycogen phosphorylase"/>
    <property type="match status" value="1"/>
</dbReference>
<keyword evidence="5" id="KW-0378">Hydrolase</keyword>
<dbReference type="PANTHER" id="PTHR21015">
    <property type="entry name" value="UDP-N-ACETYLGLUCOSAMINE--N-ACETYLMURAMYL-(PENTAPEPTIDE) PYROPHOSPHORYL-UNDECAPRENOL N-ACETYLGLUCOSAMINE TRANSFERASE 1"/>
    <property type="match status" value="1"/>
</dbReference>
<evidence type="ECO:0000256" key="1">
    <source>
        <dbReference type="ARBA" id="ARBA00023136"/>
    </source>
</evidence>
<dbReference type="Proteomes" id="UP000267430">
    <property type="component" value="Unassembled WGS sequence"/>
</dbReference>
<proteinExistence type="predicted"/>
<reference evidence="5 6" key="1">
    <citation type="submission" date="2018-12" db="EMBL/GenBank/DDBJ databases">
        <title>Bacillus chawlae sp. nov., Bacillus glennii sp. nov., and Bacillus saganii sp. nov. Isolated from the Vehicle Assembly Building at Kennedy Space Center where the Viking Spacecraft were Assembled.</title>
        <authorList>
            <person name="Seuylemezian A."/>
            <person name="Vaishampayan P."/>
        </authorList>
    </citation>
    <scope>NUCLEOTIDE SEQUENCE [LARGE SCALE GENOMIC DNA]</scope>
    <source>
        <strain evidence="5 6">L5</strain>
    </source>
</reference>
<keyword evidence="1" id="KW-0472">Membrane</keyword>
<dbReference type="NCBIfam" id="TIGR03590">
    <property type="entry name" value="PseG"/>
    <property type="match status" value="1"/>
</dbReference>
<dbReference type="Pfam" id="PF04101">
    <property type="entry name" value="Glyco_tran_28_C"/>
    <property type="match status" value="1"/>
</dbReference>
<feature type="domain" description="Glycosyl transferase family 28 C-terminal" evidence="4">
    <location>
        <begin position="189"/>
        <end position="335"/>
    </location>
</feature>
<protein>
    <submittedName>
        <fullName evidence="5">UDP-2,4-diacetamido-2,4, 6-trideoxy-beta-L-altropyranose hydrolase</fullName>
        <ecNumber evidence="5">3.6.1.57</ecNumber>
    </submittedName>
</protein>
<feature type="binding site" evidence="3">
    <location>
        <position position="168"/>
    </location>
    <ligand>
        <name>substrate</name>
    </ligand>
</feature>
<evidence type="ECO:0000313" key="6">
    <source>
        <dbReference type="Proteomes" id="UP000267430"/>
    </source>
</evidence>
<dbReference type="AlphaFoldDB" id="A0A3S0TXA4"/>
<feature type="binding site" evidence="3">
    <location>
        <position position="271"/>
    </location>
    <ligand>
        <name>substrate</name>
    </ligand>
</feature>
<dbReference type="PANTHER" id="PTHR21015:SF22">
    <property type="entry name" value="GLYCOSYLTRANSFERASE"/>
    <property type="match status" value="1"/>
</dbReference>
<dbReference type="Gene3D" id="3.40.50.2000">
    <property type="entry name" value="Glycogen Phosphorylase B"/>
    <property type="match status" value="1"/>
</dbReference>
<dbReference type="OrthoDB" id="9805604at2"/>
<dbReference type="GO" id="GO:0016758">
    <property type="term" value="F:hexosyltransferase activity"/>
    <property type="evidence" value="ECO:0007669"/>
    <property type="project" value="InterPro"/>
</dbReference>
<dbReference type="EC" id="3.6.1.57" evidence="5"/>
<dbReference type="RefSeq" id="WP_126866668.1">
    <property type="nucleotide sequence ID" value="NZ_JAUSTX010000032.1"/>
</dbReference>
<evidence type="ECO:0000256" key="3">
    <source>
        <dbReference type="PIRSR" id="PIRSR620023-2"/>
    </source>
</evidence>
<dbReference type="EMBL" id="RYZZ01000034">
    <property type="protein sequence ID" value="RUQ26568.1"/>
    <property type="molecule type" value="Genomic_DNA"/>
</dbReference>
<accession>A0A3S0TXA4</accession>